<evidence type="ECO:0000256" key="9">
    <source>
        <dbReference type="ARBA" id="ARBA00023157"/>
    </source>
</evidence>
<feature type="domain" description="Neurotransmitter-gated ion-channel transmembrane" evidence="21">
    <location>
        <begin position="220"/>
        <end position="493"/>
    </location>
</feature>
<comment type="similarity">
    <text evidence="18">Belongs to the ligand-gated ion channel (TC 1.A.9) family.</text>
</comment>
<keyword evidence="13" id="KW-0868">Chloride</keyword>
<dbReference type="PRINTS" id="PR00253">
    <property type="entry name" value="GABAARECEPTR"/>
</dbReference>
<comment type="subcellular location">
    <subcellularLocation>
        <location evidence="17">Postsynaptic cell membrane</location>
        <topology evidence="17">Multi-pass membrane protein</topology>
    </subcellularLocation>
</comment>
<evidence type="ECO:0000256" key="18">
    <source>
        <dbReference type="RuleBase" id="RU000687"/>
    </source>
</evidence>
<dbReference type="SUPFAM" id="SSF63712">
    <property type="entry name" value="Nicotinic receptor ligand binding domain-like"/>
    <property type="match status" value="1"/>
</dbReference>
<evidence type="ECO:0000256" key="7">
    <source>
        <dbReference type="ARBA" id="ARBA00023065"/>
    </source>
</evidence>
<keyword evidence="7 18" id="KW-0406">Ion transport</keyword>
<proteinExistence type="inferred from homology"/>
<dbReference type="FunFam" id="2.70.170.10:FF:000003">
    <property type="entry name" value="Putative gamma-aminobutyric acid receptor subunit gamma-2"/>
    <property type="match status" value="1"/>
</dbReference>
<dbReference type="InterPro" id="IPR001390">
    <property type="entry name" value="GABAAa_rcpt"/>
</dbReference>
<dbReference type="CDD" id="cd19007">
    <property type="entry name" value="LGIC_ECD_GABAR_GRD-like"/>
    <property type="match status" value="1"/>
</dbReference>
<keyword evidence="9" id="KW-1015">Disulfide bond</keyword>
<dbReference type="Gene3D" id="2.70.170.10">
    <property type="entry name" value="Neurotransmitter-gated ion-channel ligand-binding domain"/>
    <property type="match status" value="1"/>
</dbReference>
<keyword evidence="22" id="KW-1185">Reference proteome</keyword>
<dbReference type="InterPro" id="IPR006029">
    <property type="entry name" value="Neurotrans-gated_channel_TM"/>
</dbReference>
<keyword evidence="12" id="KW-0325">Glycoprotein</keyword>
<keyword evidence="1 18" id="KW-0813">Transport</keyword>
<name>A0AAJ7SGQ9_9ACAR</name>
<dbReference type="InterPro" id="IPR036719">
    <property type="entry name" value="Neuro-gated_channel_TM_sf"/>
</dbReference>
<dbReference type="GO" id="GO:0034707">
    <property type="term" value="C:chloride channel complex"/>
    <property type="evidence" value="ECO:0007669"/>
    <property type="project" value="UniProtKB-KW"/>
</dbReference>
<dbReference type="GO" id="GO:0005230">
    <property type="term" value="F:extracellular ligand-gated monoatomic ion channel activity"/>
    <property type="evidence" value="ECO:0007669"/>
    <property type="project" value="InterPro"/>
</dbReference>
<evidence type="ECO:0000256" key="10">
    <source>
        <dbReference type="ARBA" id="ARBA00023170"/>
    </source>
</evidence>
<evidence type="ECO:0000256" key="5">
    <source>
        <dbReference type="ARBA" id="ARBA00022989"/>
    </source>
</evidence>
<dbReference type="InterPro" id="IPR018000">
    <property type="entry name" value="Neurotransmitter_ion_chnl_CS"/>
</dbReference>
<keyword evidence="2" id="KW-1003">Cell membrane</keyword>
<dbReference type="InterPro" id="IPR006202">
    <property type="entry name" value="Neur_chan_lig-bd"/>
</dbReference>
<evidence type="ECO:0000256" key="1">
    <source>
        <dbReference type="ARBA" id="ARBA00022448"/>
    </source>
</evidence>
<reference evidence="23" key="1">
    <citation type="submission" date="2025-08" db="UniProtKB">
        <authorList>
            <consortium name="RefSeq"/>
        </authorList>
    </citation>
    <scope>IDENTIFICATION</scope>
</reference>
<feature type="transmembrane region" description="Helical" evidence="18">
    <location>
        <begin position="214"/>
        <end position="237"/>
    </location>
</feature>
<keyword evidence="8 18" id="KW-0472">Membrane</keyword>
<feature type="transmembrane region" description="Helical" evidence="18">
    <location>
        <begin position="479"/>
        <end position="499"/>
    </location>
</feature>
<evidence type="ECO:0000256" key="6">
    <source>
        <dbReference type="ARBA" id="ARBA00023018"/>
    </source>
</evidence>
<dbReference type="InterPro" id="IPR006201">
    <property type="entry name" value="Neur_channel"/>
</dbReference>
<dbReference type="PROSITE" id="PS00236">
    <property type="entry name" value="NEUROTR_ION_CHANNEL"/>
    <property type="match status" value="1"/>
</dbReference>
<accession>A0AAJ7SGQ9</accession>
<evidence type="ECO:0000256" key="15">
    <source>
        <dbReference type="ARBA" id="ARBA00023286"/>
    </source>
</evidence>
<dbReference type="RefSeq" id="XP_028968330.1">
    <property type="nucleotide sequence ID" value="XM_029112497.1"/>
</dbReference>
<dbReference type="InterPro" id="IPR036734">
    <property type="entry name" value="Neur_chan_lig-bd_sf"/>
</dbReference>
<feature type="compositionally biased region" description="Acidic residues" evidence="19">
    <location>
        <begin position="329"/>
        <end position="352"/>
    </location>
</feature>
<dbReference type="GO" id="GO:0099095">
    <property type="term" value="F:ligand-gated monoatomic anion channel activity"/>
    <property type="evidence" value="ECO:0007669"/>
    <property type="project" value="UniProtKB-ARBA"/>
</dbReference>
<evidence type="ECO:0000256" key="17">
    <source>
        <dbReference type="ARBA" id="ARBA00034104"/>
    </source>
</evidence>
<dbReference type="GeneID" id="100898716"/>
<dbReference type="GO" id="GO:0045211">
    <property type="term" value="C:postsynaptic membrane"/>
    <property type="evidence" value="ECO:0007669"/>
    <property type="project" value="UniProtKB-SubCell"/>
</dbReference>
<dbReference type="GO" id="GO:0005254">
    <property type="term" value="F:chloride channel activity"/>
    <property type="evidence" value="ECO:0007669"/>
    <property type="project" value="UniProtKB-KW"/>
</dbReference>
<evidence type="ECO:0000256" key="8">
    <source>
        <dbReference type="ARBA" id="ARBA00023136"/>
    </source>
</evidence>
<evidence type="ECO:0000256" key="11">
    <source>
        <dbReference type="ARBA" id="ARBA00023173"/>
    </source>
</evidence>
<feature type="transmembrane region" description="Helical" evidence="18">
    <location>
        <begin position="278"/>
        <end position="300"/>
    </location>
</feature>
<dbReference type="KEGG" id="goe:100898716"/>
<evidence type="ECO:0000256" key="14">
    <source>
        <dbReference type="ARBA" id="ARBA00023257"/>
    </source>
</evidence>
<gene>
    <name evidence="23" type="primary">LOC100898716</name>
</gene>
<keyword evidence="10" id="KW-0675">Receptor</keyword>
<evidence type="ECO:0000256" key="12">
    <source>
        <dbReference type="ARBA" id="ARBA00023180"/>
    </source>
</evidence>
<keyword evidence="11" id="KW-0869">Chloride channel</keyword>
<protein>
    <submittedName>
        <fullName evidence="23">Gamma-aminobutyric acid receptor alpha-like</fullName>
    </submittedName>
</protein>
<dbReference type="NCBIfam" id="TIGR00860">
    <property type="entry name" value="LIC"/>
    <property type="match status" value="1"/>
</dbReference>
<dbReference type="Gene3D" id="1.20.58.390">
    <property type="entry name" value="Neurotransmitter-gated ion-channel transmembrane domain"/>
    <property type="match status" value="2"/>
</dbReference>
<dbReference type="PRINTS" id="PR01079">
    <property type="entry name" value="GABAARALPHA"/>
</dbReference>
<keyword evidence="6" id="KW-0770">Synapse</keyword>
<dbReference type="Proteomes" id="UP000694867">
    <property type="component" value="Unplaced"/>
</dbReference>
<evidence type="ECO:0000259" key="20">
    <source>
        <dbReference type="Pfam" id="PF02931"/>
    </source>
</evidence>
<evidence type="ECO:0000256" key="19">
    <source>
        <dbReference type="SAM" id="MobiDB-lite"/>
    </source>
</evidence>
<dbReference type="PANTHER" id="PTHR18945">
    <property type="entry name" value="NEUROTRANSMITTER GATED ION CHANNEL"/>
    <property type="match status" value="1"/>
</dbReference>
<evidence type="ECO:0000256" key="3">
    <source>
        <dbReference type="ARBA" id="ARBA00022692"/>
    </source>
</evidence>
<evidence type="ECO:0000313" key="22">
    <source>
        <dbReference type="Proteomes" id="UP000694867"/>
    </source>
</evidence>
<dbReference type="Pfam" id="PF02932">
    <property type="entry name" value="Neur_chan_memb"/>
    <property type="match status" value="1"/>
</dbReference>
<dbReference type="CDD" id="cd19049">
    <property type="entry name" value="LGIC_TM_anion"/>
    <property type="match status" value="1"/>
</dbReference>
<keyword evidence="5 18" id="KW-1133">Transmembrane helix</keyword>
<dbReference type="AlphaFoldDB" id="A0AAJ7SGQ9"/>
<dbReference type="InterPro" id="IPR006028">
    <property type="entry name" value="GABAA/Glycine_rcpt"/>
</dbReference>
<feature type="region of interest" description="Disordered" evidence="19">
    <location>
        <begin position="329"/>
        <end position="353"/>
    </location>
</feature>
<comment type="caution">
    <text evidence="18">Lacks conserved residue(s) required for the propagation of feature annotation.</text>
</comment>
<dbReference type="GO" id="GO:0004890">
    <property type="term" value="F:GABA-A receptor activity"/>
    <property type="evidence" value="ECO:0007669"/>
    <property type="project" value="InterPro"/>
</dbReference>
<dbReference type="PRINTS" id="PR00252">
    <property type="entry name" value="NRIONCHANNEL"/>
</dbReference>
<evidence type="ECO:0000259" key="21">
    <source>
        <dbReference type="Pfam" id="PF02932"/>
    </source>
</evidence>
<evidence type="ECO:0000256" key="13">
    <source>
        <dbReference type="ARBA" id="ARBA00023214"/>
    </source>
</evidence>
<organism evidence="22 23">
    <name type="scientific">Galendromus occidentalis</name>
    <name type="common">western predatory mite</name>
    <dbReference type="NCBI Taxonomy" id="34638"/>
    <lineage>
        <taxon>Eukaryota</taxon>
        <taxon>Metazoa</taxon>
        <taxon>Ecdysozoa</taxon>
        <taxon>Arthropoda</taxon>
        <taxon>Chelicerata</taxon>
        <taxon>Arachnida</taxon>
        <taxon>Acari</taxon>
        <taxon>Parasitiformes</taxon>
        <taxon>Mesostigmata</taxon>
        <taxon>Gamasina</taxon>
        <taxon>Phytoseioidea</taxon>
        <taxon>Phytoseiidae</taxon>
        <taxon>Typhlodrominae</taxon>
        <taxon>Galendromus</taxon>
    </lineage>
</organism>
<dbReference type="Pfam" id="PF02931">
    <property type="entry name" value="Neur_chan_LBD"/>
    <property type="match status" value="1"/>
</dbReference>
<keyword evidence="4" id="KW-0732">Signal</keyword>
<keyword evidence="14" id="KW-0628">Postsynaptic cell membrane</keyword>
<evidence type="ECO:0000256" key="16">
    <source>
        <dbReference type="ARBA" id="ARBA00023303"/>
    </source>
</evidence>
<evidence type="ECO:0000256" key="2">
    <source>
        <dbReference type="ARBA" id="ARBA00022475"/>
    </source>
</evidence>
<evidence type="ECO:0000313" key="23">
    <source>
        <dbReference type="RefSeq" id="XP_028968330.1"/>
    </source>
</evidence>
<evidence type="ECO:0000256" key="4">
    <source>
        <dbReference type="ARBA" id="ARBA00022729"/>
    </source>
</evidence>
<keyword evidence="3 18" id="KW-0812">Transmembrane</keyword>
<dbReference type="InterPro" id="IPR038050">
    <property type="entry name" value="Neuro_actylchol_rec"/>
</dbReference>
<sequence length="525" mass="60465">MALSRNISILLEQLLRNYDDNQRPYQGVRPTRVVASMLIRSMGPVSELDMEYSMDCYFRQAWNDHRLKFKGPISPISLHIKTLERIWKPDTYFHNGRGSYLHTITQPNKLLRLSNDGAVLYSMRLTIKAKCPMELQNFPMDRQSCPLVFGSYAYTQEEMVYSWKAAPKAVGLVEGLQLSQFDLINNPYVNETLIIRNGTYSVLRVNFNLHRHMGYFLIQVYVPCGLLVVLSWVSFWINREATADRVGLGMTTVLTLSTFGLDTRTDLPKVPYPTALDWFVIMCFTYVICSLLEFAGVHYFTKVGSGEYFPGVHTYDERDDTIKTYQELEADREEYEDEGEDGDEEDDEETPPLDEFANSDFFAETTSYNFNKCASNCRDCEIMRAHSLLDSALRQRSLYDGGVPNNIDGRVSTSMPTLNSHYLPYVPAPPPPQPRRLPCFLEFLMCMISHEKYRDELRRSAPKGQFVNSVSQIDKVSRVLFPVSFFFLNIIYWLGYGHYKPPGWQDNFTPVVFNLSQVPPTPVPM</sequence>
<dbReference type="SUPFAM" id="SSF90112">
    <property type="entry name" value="Neurotransmitter-gated ion-channel transmembrane pore"/>
    <property type="match status" value="1"/>
</dbReference>
<feature type="domain" description="Neurotransmitter-gated ion-channel ligand-binding" evidence="20">
    <location>
        <begin position="10"/>
        <end position="212"/>
    </location>
</feature>
<keyword evidence="15" id="KW-1071">Ligand-gated ion channel</keyword>
<keyword evidence="16 18" id="KW-0407">Ion channel</keyword>